<sequence length="226" mass="23558">MTIIINKSSSEAAVDSARIELSNVDFSYAQAPVFRGLSLSVTPGAITAVVGSNGAGKSTLLALLAGVSVPDSGTVHVSVGEVAFAVQRSQVTDTFPITTAEAVMMGRWRRLGLVRRPTAADRAVVEHWLTALGLTGLRRRTLGELSGGQRQRVLLAQAFAQEAPLLLLDEPTTGLDSSSRSQVIAHLRSLADAGTTVVAATHDADVAGAADHRIDLDKDIDGAGTH</sequence>
<feature type="domain" description="ABC transporter" evidence="5">
    <location>
        <begin position="19"/>
        <end position="226"/>
    </location>
</feature>
<reference evidence="6 7" key="1">
    <citation type="submission" date="2019-11" db="EMBL/GenBank/DDBJ databases">
        <authorList>
            <person name="Holert J."/>
        </authorList>
    </citation>
    <scope>NUCLEOTIDE SEQUENCE [LARGE SCALE GENOMIC DNA]</scope>
    <source>
        <strain evidence="6">BC8_1</strain>
    </source>
</reference>
<keyword evidence="2" id="KW-0813">Transport</keyword>
<keyword evidence="7" id="KW-1185">Reference proteome</keyword>
<comment type="similarity">
    <text evidence="1">Belongs to the ABC transporter superfamily.</text>
</comment>
<accession>A0A5S9MW69</accession>
<dbReference type="InterPro" id="IPR017871">
    <property type="entry name" value="ABC_transporter-like_CS"/>
</dbReference>
<dbReference type="InterPro" id="IPR027417">
    <property type="entry name" value="P-loop_NTPase"/>
</dbReference>
<evidence type="ECO:0000256" key="3">
    <source>
        <dbReference type="ARBA" id="ARBA00022741"/>
    </source>
</evidence>
<evidence type="ECO:0000313" key="7">
    <source>
        <dbReference type="Proteomes" id="UP000430146"/>
    </source>
</evidence>
<dbReference type="OrthoDB" id="5296765at2"/>
<dbReference type="Gene3D" id="3.40.50.300">
    <property type="entry name" value="P-loop containing nucleotide triphosphate hydrolases"/>
    <property type="match status" value="1"/>
</dbReference>
<dbReference type="PANTHER" id="PTHR42734:SF5">
    <property type="entry name" value="IRON TRANSPORT SYSTEM ATP-BINDING PROTEIN HI_0361-RELATED"/>
    <property type="match status" value="1"/>
</dbReference>
<organism evidence="6 7">
    <name type="scientific">Mycolicibacterium vanbaalenii</name>
    <name type="common">Mycobacterium vanbaalenii</name>
    <dbReference type="NCBI Taxonomy" id="110539"/>
    <lineage>
        <taxon>Bacteria</taxon>
        <taxon>Bacillati</taxon>
        <taxon>Actinomycetota</taxon>
        <taxon>Actinomycetes</taxon>
        <taxon>Mycobacteriales</taxon>
        <taxon>Mycobacteriaceae</taxon>
        <taxon>Mycolicibacterium</taxon>
    </lineage>
</organism>
<evidence type="ECO:0000256" key="2">
    <source>
        <dbReference type="ARBA" id="ARBA00022448"/>
    </source>
</evidence>
<gene>
    <name evidence="6" type="ORF">AELLOGFF_00297</name>
</gene>
<dbReference type="InterPro" id="IPR050153">
    <property type="entry name" value="Metal_Ion_Import_ABC"/>
</dbReference>
<dbReference type="InterPro" id="IPR003439">
    <property type="entry name" value="ABC_transporter-like_ATP-bd"/>
</dbReference>
<proteinExistence type="inferred from homology"/>
<evidence type="ECO:0000256" key="4">
    <source>
        <dbReference type="ARBA" id="ARBA00022840"/>
    </source>
</evidence>
<evidence type="ECO:0000313" key="6">
    <source>
        <dbReference type="EMBL" id="CAA0080951.1"/>
    </source>
</evidence>
<dbReference type="GO" id="GO:0005524">
    <property type="term" value="F:ATP binding"/>
    <property type="evidence" value="ECO:0007669"/>
    <property type="project" value="UniProtKB-KW"/>
</dbReference>
<dbReference type="Proteomes" id="UP000430146">
    <property type="component" value="Unassembled WGS sequence"/>
</dbReference>
<name>A0A5S9MW69_MYCVN</name>
<keyword evidence="4 6" id="KW-0067">ATP-binding</keyword>
<keyword evidence="3" id="KW-0547">Nucleotide-binding</keyword>
<evidence type="ECO:0000259" key="5">
    <source>
        <dbReference type="PROSITE" id="PS50893"/>
    </source>
</evidence>
<dbReference type="PANTHER" id="PTHR42734">
    <property type="entry name" value="METAL TRANSPORT SYSTEM ATP-BINDING PROTEIN TM_0124-RELATED"/>
    <property type="match status" value="1"/>
</dbReference>
<dbReference type="RefSeq" id="WP_159228643.1">
    <property type="nucleotide sequence ID" value="NZ_CACSIP010000001.1"/>
</dbReference>
<dbReference type="AlphaFoldDB" id="A0A5S9MW69"/>
<dbReference type="PROSITE" id="PS50893">
    <property type="entry name" value="ABC_TRANSPORTER_2"/>
    <property type="match status" value="1"/>
</dbReference>
<dbReference type="NCBIfam" id="NF040873">
    <property type="entry name" value="AztA"/>
    <property type="match status" value="1"/>
</dbReference>
<dbReference type="InterPro" id="IPR003593">
    <property type="entry name" value="AAA+_ATPase"/>
</dbReference>
<dbReference type="SMART" id="SM00382">
    <property type="entry name" value="AAA"/>
    <property type="match status" value="1"/>
</dbReference>
<dbReference type="InterPro" id="IPR047748">
    <property type="entry name" value="AztA-like"/>
</dbReference>
<protein>
    <submittedName>
        <fullName evidence="6">Putative ABC transporter ATP-binding protein</fullName>
    </submittedName>
</protein>
<dbReference type="EMBL" id="CACSIP010000001">
    <property type="protein sequence ID" value="CAA0080951.1"/>
    <property type="molecule type" value="Genomic_DNA"/>
</dbReference>
<evidence type="ECO:0000256" key="1">
    <source>
        <dbReference type="ARBA" id="ARBA00005417"/>
    </source>
</evidence>
<dbReference type="Pfam" id="PF00005">
    <property type="entry name" value="ABC_tran"/>
    <property type="match status" value="1"/>
</dbReference>
<dbReference type="PROSITE" id="PS00211">
    <property type="entry name" value="ABC_TRANSPORTER_1"/>
    <property type="match status" value="1"/>
</dbReference>
<dbReference type="SUPFAM" id="SSF52540">
    <property type="entry name" value="P-loop containing nucleoside triphosphate hydrolases"/>
    <property type="match status" value="1"/>
</dbReference>
<dbReference type="GO" id="GO:0016887">
    <property type="term" value="F:ATP hydrolysis activity"/>
    <property type="evidence" value="ECO:0007669"/>
    <property type="project" value="InterPro"/>
</dbReference>